<dbReference type="Pfam" id="PF03517">
    <property type="entry name" value="Voldacs"/>
    <property type="match status" value="1"/>
</dbReference>
<dbReference type="GO" id="GO:0005886">
    <property type="term" value="C:plasma membrane"/>
    <property type="evidence" value="ECO:0007669"/>
    <property type="project" value="InterPro"/>
</dbReference>
<feature type="region of interest" description="Disordered" evidence="6">
    <location>
        <begin position="211"/>
        <end position="243"/>
    </location>
</feature>
<evidence type="ECO:0000256" key="4">
    <source>
        <dbReference type="ARBA" id="ARBA00022490"/>
    </source>
</evidence>
<evidence type="ECO:0000313" key="8">
    <source>
        <dbReference type="Proteomes" id="UP000054196"/>
    </source>
</evidence>
<evidence type="ECO:0000256" key="6">
    <source>
        <dbReference type="SAM" id="MobiDB-lite"/>
    </source>
</evidence>
<organism evidence="7 8">
    <name type="scientific">Punctularia strigosozonata (strain HHB-11173)</name>
    <name type="common">White-rot fungus</name>
    <dbReference type="NCBI Taxonomy" id="741275"/>
    <lineage>
        <taxon>Eukaryota</taxon>
        <taxon>Fungi</taxon>
        <taxon>Dikarya</taxon>
        <taxon>Basidiomycota</taxon>
        <taxon>Agaricomycotina</taxon>
        <taxon>Agaricomycetes</taxon>
        <taxon>Corticiales</taxon>
        <taxon>Punctulariaceae</taxon>
        <taxon>Punctularia</taxon>
    </lineage>
</organism>
<dbReference type="GO" id="GO:0005829">
    <property type="term" value="C:cytosol"/>
    <property type="evidence" value="ECO:0007669"/>
    <property type="project" value="InterPro"/>
</dbReference>
<dbReference type="PRINTS" id="PR01348">
    <property type="entry name" value="ICLNCHANNEL"/>
</dbReference>
<dbReference type="Proteomes" id="UP000054196">
    <property type="component" value="Unassembled WGS sequence"/>
</dbReference>
<evidence type="ECO:0008006" key="9">
    <source>
        <dbReference type="Google" id="ProtNLM"/>
    </source>
</evidence>
<dbReference type="eggNOG" id="KOG3238">
    <property type="taxonomic scope" value="Eukaryota"/>
</dbReference>
<dbReference type="KEGG" id="psq:PUNSTDRAFT_47229"/>
<accession>R7S3L2</accession>
<dbReference type="GO" id="GO:0034709">
    <property type="term" value="C:methylosome"/>
    <property type="evidence" value="ECO:0007669"/>
    <property type="project" value="InterPro"/>
</dbReference>
<evidence type="ECO:0000313" key="7">
    <source>
        <dbReference type="EMBL" id="EIN04995.1"/>
    </source>
</evidence>
<dbReference type="PANTHER" id="PTHR21399">
    <property type="entry name" value="CHLORIDE CONDUCTANCE REGULATORY PROTEIN ICLN"/>
    <property type="match status" value="1"/>
</dbReference>
<dbReference type="InterPro" id="IPR039924">
    <property type="entry name" value="ICln/Lot5/Saf5"/>
</dbReference>
<dbReference type="GO" id="GO:0006821">
    <property type="term" value="P:chloride transport"/>
    <property type="evidence" value="ECO:0007669"/>
    <property type="project" value="InterPro"/>
</dbReference>
<dbReference type="Gene3D" id="2.30.29.30">
    <property type="entry name" value="Pleckstrin-homology domain (PH domain)/Phosphotyrosine-binding domain (PTB)"/>
    <property type="match status" value="1"/>
</dbReference>
<dbReference type="GO" id="GO:0034715">
    <property type="term" value="C:pICln-Sm protein complex"/>
    <property type="evidence" value="ECO:0007669"/>
    <property type="project" value="InterPro"/>
</dbReference>
<dbReference type="OMA" id="ESALVFM"/>
<feature type="compositionally biased region" description="Acidic residues" evidence="6">
    <location>
        <begin position="215"/>
        <end position="228"/>
    </location>
</feature>
<dbReference type="RefSeq" id="XP_007387918.1">
    <property type="nucleotide sequence ID" value="XM_007387856.1"/>
</dbReference>
<dbReference type="PANTHER" id="PTHR21399:SF0">
    <property type="entry name" value="METHYLOSOME SUBUNIT PICLN"/>
    <property type="match status" value="1"/>
</dbReference>
<name>R7S3L2_PUNST</name>
<gene>
    <name evidence="7" type="ORF">PUNSTDRAFT_47229</name>
</gene>
<evidence type="ECO:0000256" key="1">
    <source>
        <dbReference type="ARBA" id="ARBA00004123"/>
    </source>
</evidence>
<evidence type="ECO:0000256" key="5">
    <source>
        <dbReference type="ARBA" id="ARBA00023242"/>
    </source>
</evidence>
<dbReference type="InterPro" id="IPR003521">
    <property type="entry name" value="ICln"/>
</dbReference>
<dbReference type="HOGENOM" id="CLU_077804_3_0_1"/>
<comment type="similarity">
    <text evidence="3">Belongs to the pICln (TC 1.A.47) family.</text>
</comment>
<dbReference type="GO" id="GO:0006884">
    <property type="term" value="P:cell volume homeostasis"/>
    <property type="evidence" value="ECO:0007669"/>
    <property type="project" value="InterPro"/>
</dbReference>
<feature type="compositionally biased region" description="Basic and acidic residues" evidence="6">
    <location>
        <begin position="234"/>
        <end position="243"/>
    </location>
</feature>
<dbReference type="GO" id="GO:0045292">
    <property type="term" value="P:mRNA cis splicing, via spliceosome"/>
    <property type="evidence" value="ECO:0007669"/>
    <property type="project" value="TreeGrafter"/>
</dbReference>
<dbReference type="EMBL" id="JH687552">
    <property type="protein sequence ID" value="EIN04995.1"/>
    <property type="molecule type" value="Genomic_DNA"/>
</dbReference>
<sequence length="243" mass="25958">MPAVTLITAVPNHVSPEEHRTIVGATPSSFSDIPPVLRHKEENVKVALEPPVEGFGEADAASGTLYVIESALTFMSSTGKGFQVLYPSITLHAVSRAEAGPSIYCQLDESVDQPNGSGEDDDDFAMRELSIIPQNANSLEPIFEALSLCASLHPDPNADDDDDMGDDNAFIDPDVNGFEPFTGTEEQELSEVGRAALDYLESIIVNPYEKQVEIGEGEDGQFADAEEPEATKSTADDKPAASS</sequence>
<keyword evidence="4" id="KW-0963">Cytoplasm</keyword>
<reference evidence="8" key="1">
    <citation type="journal article" date="2012" name="Science">
        <title>The Paleozoic origin of enzymatic lignin decomposition reconstructed from 31 fungal genomes.</title>
        <authorList>
            <person name="Floudas D."/>
            <person name="Binder M."/>
            <person name="Riley R."/>
            <person name="Barry K."/>
            <person name="Blanchette R.A."/>
            <person name="Henrissat B."/>
            <person name="Martinez A.T."/>
            <person name="Otillar R."/>
            <person name="Spatafora J.W."/>
            <person name="Yadav J.S."/>
            <person name="Aerts A."/>
            <person name="Benoit I."/>
            <person name="Boyd A."/>
            <person name="Carlson A."/>
            <person name="Copeland A."/>
            <person name="Coutinho P.M."/>
            <person name="de Vries R.P."/>
            <person name="Ferreira P."/>
            <person name="Findley K."/>
            <person name="Foster B."/>
            <person name="Gaskell J."/>
            <person name="Glotzer D."/>
            <person name="Gorecki P."/>
            <person name="Heitman J."/>
            <person name="Hesse C."/>
            <person name="Hori C."/>
            <person name="Igarashi K."/>
            <person name="Jurgens J.A."/>
            <person name="Kallen N."/>
            <person name="Kersten P."/>
            <person name="Kohler A."/>
            <person name="Kuees U."/>
            <person name="Kumar T.K.A."/>
            <person name="Kuo A."/>
            <person name="LaButti K."/>
            <person name="Larrondo L.F."/>
            <person name="Lindquist E."/>
            <person name="Ling A."/>
            <person name="Lombard V."/>
            <person name="Lucas S."/>
            <person name="Lundell T."/>
            <person name="Martin R."/>
            <person name="McLaughlin D.J."/>
            <person name="Morgenstern I."/>
            <person name="Morin E."/>
            <person name="Murat C."/>
            <person name="Nagy L.G."/>
            <person name="Nolan M."/>
            <person name="Ohm R.A."/>
            <person name="Patyshakuliyeva A."/>
            <person name="Rokas A."/>
            <person name="Ruiz-Duenas F.J."/>
            <person name="Sabat G."/>
            <person name="Salamov A."/>
            <person name="Samejima M."/>
            <person name="Schmutz J."/>
            <person name="Slot J.C."/>
            <person name="St John F."/>
            <person name="Stenlid J."/>
            <person name="Sun H."/>
            <person name="Sun S."/>
            <person name="Syed K."/>
            <person name="Tsang A."/>
            <person name="Wiebenga A."/>
            <person name="Young D."/>
            <person name="Pisabarro A."/>
            <person name="Eastwood D.C."/>
            <person name="Martin F."/>
            <person name="Cullen D."/>
            <person name="Grigoriev I.V."/>
            <person name="Hibbett D.S."/>
        </authorList>
    </citation>
    <scope>NUCLEOTIDE SEQUENCE [LARGE SCALE GENOMIC DNA]</scope>
    <source>
        <strain evidence="8">HHB-11173 SS5</strain>
    </source>
</reference>
<proteinExistence type="inferred from homology"/>
<dbReference type="AlphaFoldDB" id="R7S3L2"/>
<comment type="subcellular location">
    <subcellularLocation>
        <location evidence="2">Cytoplasm</location>
    </subcellularLocation>
    <subcellularLocation>
        <location evidence="1">Nucleus</location>
    </subcellularLocation>
</comment>
<dbReference type="GO" id="GO:0000387">
    <property type="term" value="P:spliceosomal snRNP assembly"/>
    <property type="evidence" value="ECO:0007669"/>
    <property type="project" value="InterPro"/>
</dbReference>
<evidence type="ECO:0000256" key="2">
    <source>
        <dbReference type="ARBA" id="ARBA00004496"/>
    </source>
</evidence>
<keyword evidence="8" id="KW-1185">Reference proteome</keyword>
<dbReference type="OrthoDB" id="19714at2759"/>
<dbReference type="GeneID" id="18882859"/>
<keyword evidence="5" id="KW-0539">Nucleus</keyword>
<protein>
    <recommendedName>
        <fullName evidence="9">Regulator of volume decrease after cellular swelling-domain-containing protein</fullName>
    </recommendedName>
</protein>
<evidence type="ECO:0000256" key="3">
    <source>
        <dbReference type="ARBA" id="ARBA00007054"/>
    </source>
</evidence>
<dbReference type="InterPro" id="IPR011993">
    <property type="entry name" value="PH-like_dom_sf"/>
</dbReference>
<dbReference type="GO" id="GO:0005681">
    <property type="term" value="C:spliceosomal complex"/>
    <property type="evidence" value="ECO:0007669"/>
    <property type="project" value="TreeGrafter"/>
</dbReference>